<name>C5LB33_PERM5</name>
<dbReference type="Proteomes" id="UP000007800">
    <property type="component" value="Unassembled WGS sequence"/>
</dbReference>
<organism evidence="2">
    <name type="scientific">Perkinsus marinus (strain ATCC 50983 / TXsc)</name>
    <dbReference type="NCBI Taxonomy" id="423536"/>
    <lineage>
        <taxon>Eukaryota</taxon>
        <taxon>Sar</taxon>
        <taxon>Alveolata</taxon>
        <taxon>Perkinsozoa</taxon>
        <taxon>Perkinsea</taxon>
        <taxon>Perkinsida</taxon>
        <taxon>Perkinsidae</taxon>
        <taxon>Perkinsus</taxon>
    </lineage>
</organism>
<dbReference type="GeneID" id="9087028"/>
<dbReference type="OrthoDB" id="7939818at2759"/>
<dbReference type="EMBL" id="GG680905">
    <property type="protein sequence ID" value="EER05961.1"/>
    <property type="molecule type" value="Genomic_DNA"/>
</dbReference>
<dbReference type="RefSeq" id="XP_002774145.1">
    <property type="nucleotide sequence ID" value="XM_002774099.1"/>
</dbReference>
<proteinExistence type="predicted"/>
<gene>
    <name evidence="1" type="ORF">Pmar_PMAR028146</name>
</gene>
<protein>
    <submittedName>
        <fullName evidence="1">Uncharacterized protein</fullName>
    </submittedName>
</protein>
<evidence type="ECO:0000313" key="2">
    <source>
        <dbReference type="Proteomes" id="UP000007800"/>
    </source>
</evidence>
<reference evidence="1 2" key="1">
    <citation type="submission" date="2008-07" db="EMBL/GenBank/DDBJ databases">
        <authorList>
            <person name="El-Sayed N."/>
            <person name="Caler E."/>
            <person name="Inman J."/>
            <person name="Amedeo P."/>
            <person name="Hass B."/>
            <person name="Wortman J."/>
        </authorList>
    </citation>
    <scope>NUCLEOTIDE SEQUENCE [LARGE SCALE GENOMIC DNA]</scope>
    <source>
        <strain evidence="2">ATCC 50983 / TXsc</strain>
    </source>
</reference>
<dbReference type="InParanoid" id="C5LB33"/>
<dbReference type="AlphaFoldDB" id="C5LB33"/>
<accession>C5LB33</accession>
<sequence>MRASAVEFGREISIIILQVITGAQFLRRRLYASKSYSQDSVITPDAAREIAELCIHIGDAETLEELIGIAPDMFEY</sequence>
<dbReference type="Gene3D" id="1.10.8.960">
    <property type="match status" value="1"/>
</dbReference>
<keyword evidence="2" id="KW-1185">Reference proteome</keyword>
<evidence type="ECO:0000313" key="1">
    <source>
        <dbReference type="EMBL" id="EER05961.1"/>
    </source>
</evidence>